<feature type="domain" description="DUF7144" evidence="2">
    <location>
        <begin position="29"/>
        <end position="142"/>
    </location>
</feature>
<keyword evidence="1" id="KW-0812">Transmembrane</keyword>
<sequence length="148" mass="15956">MTEQARRTAEYSDYSWHGGPTRNGPWAGWIGFAGIMMIVIGIFGFIEGLVALVQDDFYVAGPSQILLFDLTGWGWTHLVLGALIAVAGAALWTGAVWARVVAVLFAVVNAIAQIGFLSVQPVWSTIMIGLCVVVVWAIVVHGSEIERP</sequence>
<gene>
    <name evidence="3" type="ORF">Aglo03_08730</name>
</gene>
<evidence type="ECO:0000259" key="2">
    <source>
        <dbReference type="Pfam" id="PF23636"/>
    </source>
</evidence>
<feature type="transmembrane region" description="Helical" evidence="1">
    <location>
        <begin position="73"/>
        <end position="92"/>
    </location>
</feature>
<name>A0A9W6QIF8_9PSEU</name>
<organism evidence="3 4">
    <name type="scientific">Actinokineospora globicatena</name>
    <dbReference type="NCBI Taxonomy" id="103729"/>
    <lineage>
        <taxon>Bacteria</taxon>
        <taxon>Bacillati</taxon>
        <taxon>Actinomycetota</taxon>
        <taxon>Actinomycetes</taxon>
        <taxon>Pseudonocardiales</taxon>
        <taxon>Pseudonocardiaceae</taxon>
        <taxon>Actinokineospora</taxon>
    </lineage>
</organism>
<dbReference type="Pfam" id="PF23636">
    <property type="entry name" value="DUF7144"/>
    <property type="match status" value="1"/>
</dbReference>
<feature type="transmembrane region" description="Helical" evidence="1">
    <location>
        <begin position="97"/>
        <end position="116"/>
    </location>
</feature>
<feature type="transmembrane region" description="Helical" evidence="1">
    <location>
        <begin position="122"/>
        <end position="140"/>
    </location>
</feature>
<dbReference type="RefSeq" id="WP_285607762.1">
    <property type="nucleotide sequence ID" value="NZ_BSSD01000001.1"/>
</dbReference>
<proteinExistence type="predicted"/>
<protein>
    <submittedName>
        <fullName evidence="3">Membrane protein</fullName>
    </submittedName>
</protein>
<evidence type="ECO:0000256" key="1">
    <source>
        <dbReference type="SAM" id="Phobius"/>
    </source>
</evidence>
<dbReference type="InterPro" id="IPR055568">
    <property type="entry name" value="DUF7144"/>
</dbReference>
<accession>A0A9W6QIF8</accession>
<comment type="caution">
    <text evidence="3">The sequence shown here is derived from an EMBL/GenBank/DDBJ whole genome shotgun (WGS) entry which is preliminary data.</text>
</comment>
<dbReference type="Proteomes" id="UP001165042">
    <property type="component" value="Unassembled WGS sequence"/>
</dbReference>
<evidence type="ECO:0000313" key="4">
    <source>
        <dbReference type="Proteomes" id="UP001165042"/>
    </source>
</evidence>
<reference evidence="3" key="1">
    <citation type="submission" date="2023-02" db="EMBL/GenBank/DDBJ databases">
        <title>Actinokineospora globicatena NBRC 15670.</title>
        <authorList>
            <person name="Ichikawa N."/>
            <person name="Sato H."/>
            <person name="Tonouchi N."/>
        </authorList>
    </citation>
    <scope>NUCLEOTIDE SEQUENCE</scope>
    <source>
        <strain evidence="3">NBRC 15670</strain>
    </source>
</reference>
<dbReference type="EMBL" id="BSSD01000001">
    <property type="protein sequence ID" value="GLW90057.1"/>
    <property type="molecule type" value="Genomic_DNA"/>
</dbReference>
<keyword evidence="4" id="KW-1185">Reference proteome</keyword>
<evidence type="ECO:0000313" key="3">
    <source>
        <dbReference type="EMBL" id="GLW90057.1"/>
    </source>
</evidence>
<dbReference type="AlphaFoldDB" id="A0A9W6QIF8"/>
<keyword evidence="1" id="KW-1133">Transmembrane helix</keyword>
<keyword evidence="1" id="KW-0472">Membrane</keyword>
<feature type="transmembrane region" description="Helical" evidence="1">
    <location>
        <begin position="26"/>
        <end position="53"/>
    </location>
</feature>